<feature type="transmembrane region" description="Helical" evidence="9">
    <location>
        <begin position="436"/>
        <end position="457"/>
    </location>
</feature>
<feature type="transmembrane region" description="Helical" evidence="9">
    <location>
        <begin position="756"/>
        <end position="774"/>
    </location>
</feature>
<protein>
    <submittedName>
        <fullName evidence="10">Protein NRT1/ PTR FAMILY 5.2</fullName>
    </submittedName>
</protein>
<dbReference type="GO" id="GO:0071916">
    <property type="term" value="F:dipeptide transmembrane transporter activity"/>
    <property type="evidence" value="ECO:0007669"/>
    <property type="project" value="InterPro"/>
</dbReference>
<comment type="caution">
    <text evidence="10">The sequence shown here is derived from an EMBL/GenBank/DDBJ whole genome shotgun (WGS) entry which is preliminary data.</text>
</comment>
<evidence type="ECO:0000256" key="3">
    <source>
        <dbReference type="ARBA" id="ARBA00022448"/>
    </source>
</evidence>
<evidence type="ECO:0000256" key="9">
    <source>
        <dbReference type="SAM" id="Phobius"/>
    </source>
</evidence>
<dbReference type="AlphaFoldDB" id="A0AAV6MKU1"/>
<keyword evidence="5 9" id="KW-0812">Transmembrane</keyword>
<feature type="transmembrane region" description="Helical" evidence="9">
    <location>
        <begin position="1019"/>
        <end position="1039"/>
    </location>
</feature>
<organism evidence="10 11">
    <name type="scientific">Cucurbita argyrosperma subsp. sororia</name>
    <dbReference type="NCBI Taxonomy" id="37648"/>
    <lineage>
        <taxon>Eukaryota</taxon>
        <taxon>Viridiplantae</taxon>
        <taxon>Streptophyta</taxon>
        <taxon>Embryophyta</taxon>
        <taxon>Tracheophyta</taxon>
        <taxon>Spermatophyta</taxon>
        <taxon>Magnoliopsida</taxon>
        <taxon>eudicotyledons</taxon>
        <taxon>Gunneridae</taxon>
        <taxon>Pentapetalae</taxon>
        <taxon>rosids</taxon>
        <taxon>fabids</taxon>
        <taxon>Cucurbitales</taxon>
        <taxon>Cucurbitaceae</taxon>
        <taxon>Cucurbiteae</taxon>
        <taxon>Cucurbita</taxon>
    </lineage>
</organism>
<feature type="transmembrane region" description="Helical" evidence="9">
    <location>
        <begin position="829"/>
        <end position="850"/>
    </location>
</feature>
<evidence type="ECO:0000256" key="8">
    <source>
        <dbReference type="SAM" id="MobiDB-lite"/>
    </source>
</evidence>
<feature type="transmembrane region" description="Helical" evidence="9">
    <location>
        <begin position="361"/>
        <end position="378"/>
    </location>
</feature>
<keyword evidence="3" id="KW-0813">Transport</keyword>
<feature type="transmembrane region" description="Helical" evidence="9">
    <location>
        <begin position="193"/>
        <end position="215"/>
    </location>
</feature>
<evidence type="ECO:0000256" key="7">
    <source>
        <dbReference type="ARBA" id="ARBA00023136"/>
    </source>
</evidence>
<evidence type="ECO:0000313" key="11">
    <source>
        <dbReference type="Proteomes" id="UP000685013"/>
    </source>
</evidence>
<dbReference type="GO" id="GO:0016020">
    <property type="term" value="C:membrane"/>
    <property type="evidence" value="ECO:0007669"/>
    <property type="project" value="UniProtKB-SubCell"/>
</dbReference>
<dbReference type="GO" id="GO:0042937">
    <property type="term" value="F:tripeptide transmembrane transporter activity"/>
    <property type="evidence" value="ECO:0007669"/>
    <property type="project" value="InterPro"/>
</dbReference>
<keyword evidence="7 9" id="KW-0472">Membrane</keyword>
<feature type="transmembrane region" description="Helical" evidence="9">
    <location>
        <begin position="1147"/>
        <end position="1172"/>
    </location>
</feature>
<dbReference type="PANTHER" id="PTHR11654">
    <property type="entry name" value="OLIGOPEPTIDE TRANSPORTER-RELATED"/>
    <property type="match status" value="1"/>
</dbReference>
<evidence type="ECO:0000256" key="1">
    <source>
        <dbReference type="ARBA" id="ARBA00004141"/>
    </source>
</evidence>
<dbReference type="Pfam" id="PF00854">
    <property type="entry name" value="PTR2"/>
    <property type="match status" value="2"/>
</dbReference>
<feature type="transmembrane region" description="Helical" evidence="9">
    <location>
        <begin position="1103"/>
        <end position="1121"/>
    </location>
</feature>
<accession>A0AAV6MKU1</accession>
<feature type="transmembrane region" description="Helical" evidence="9">
    <location>
        <begin position="227"/>
        <end position="246"/>
    </location>
</feature>
<evidence type="ECO:0000256" key="2">
    <source>
        <dbReference type="ARBA" id="ARBA00005982"/>
    </source>
</evidence>
<feature type="non-terminal residue" evidence="10">
    <location>
        <position position="1"/>
    </location>
</feature>
<feature type="transmembrane region" description="Helical" evidence="9">
    <location>
        <begin position="478"/>
        <end position="502"/>
    </location>
</feature>
<keyword evidence="11" id="KW-1185">Reference proteome</keyword>
<keyword evidence="6 9" id="KW-1133">Transmembrane helix</keyword>
<comment type="similarity">
    <text evidence="2">Belongs to the major facilitator superfamily. Proton-dependent oligopeptide transporter (POT/PTR) (TC 2.A.17) family.</text>
</comment>
<dbReference type="InterPro" id="IPR044739">
    <property type="entry name" value="NRT1/PTR"/>
</dbReference>
<evidence type="ECO:0000313" key="10">
    <source>
        <dbReference type="EMBL" id="KAG6582408.1"/>
    </source>
</evidence>
<feature type="region of interest" description="Disordered" evidence="8">
    <location>
        <begin position="606"/>
        <end position="633"/>
    </location>
</feature>
<feature type="transmembrane region" description="Helical" evidence="9">
    <location>
        <begin position="398"/>
        <end position="416"/>
    </location>
</feature>
<gene>
    <name evidence="10" type="primary">NPF5.2</name>
    <name evidence="10" type="ORF">SDJN03_22410</name>
</gene>
<keyword evidence="4" id="KW-0597">Phosphoprotein</keyword>
<feature type="transmembrane region" description="Helical" evidence="9">
    <location>
        <begin position="320"/>
        <end position="341"/>
    </location>
</feature>
<evidence type="ECO:0000256" key="4">
    <source>
        <dbReference type="ARBA" id="ARBA00022553"/>
    </source>
</evidence>
<dbReference type="CDD" id="cd17417">
    <property type="entry name" value="MFS_NPF5"/>
    <property type="match status" value="2"/>
</dbReference>
<name>A0AAV6MKU1_9ROSI</name>
<feature type="compositionally biased region" description="Basic and acidic residues" evidence="8">
    <location>
        <begin position="613"/>
        <end position="632"/>
    </location>
</feature>
<feature type="transmembrane region" description="Helical" evidence="9">
    <location>
        <begin position="714"/>
        <end position="736"/>
    </location>
</feature>
<feature type="transmembrane region" description="Helical" evidence="9">
    <location>
        <begin position="801"/>
        <end position="823"/>
    </location>
</feature>
<evidence type="ECO:0000256" key="5">
    <source>
        <dbReference type="ARBA" id="ARBA00022692"/>
    </source>
</evidence>
<dbReference type="FunFam" id="1.20.1250.20:FF:000037">
    <property type="entry name" value="Protein NRT1/ PTR FAMILY 5.2"/>
    <property type="match status" value="2"/>
</dbReference>
<feature type="transmembrane region" description="Helical" evidence="9">
    <location>
        <begin position="981"/>
        <end position="998"/>
    </location>
</feature>
<feature type="transmembrane region" description="Helical" evidence="9">
    <location>
        <begin position="144"/>
        <end position="162"/>
    </location>
</feature>
<dbReference type="InterPro" id="IPR000109">
    <property type="entry name" value="POT_fam"/>
</dbReference>
<feature type="transmembrane region" description="Helical" evidence="9">
    <location>
        <begin position="1059"/>
        <end position="1082"/>
    </location>
</feature>
<comment type="subcellular location">
    <subcellularLocation>
        <location evidence="1">Membrane</location>
        <topology evidence="1">Multi-pass membrane protein</topology>
    </subcellularLocation>
</comment>
<proteinExistence type="inferred from homology"/>
<sequence>MAASAAEESGVDDYTKDGTVDLKGNPVLRSKRGRWKACSFIVVYEVFERMAYYGISTNLIIFLTKKLHQGTVASANNVTNWSGTVWIMPILGAYIADAHLGRYRTFLIASAICLTGMGLLTLAVSLPSLKPPPCLDINKGNCKAASTLQLAVFFGALYMLALGTGGTKPNISTIGADQFDEFHPKEKAQKLSFFNWWMFSIFFGTLFATTILVYIQDNVGWSLGYGLPTIGLAISILIFVAGTPFYRHKLPTGSPFTKMASVIVAAVRNWRLPLPNDPKELHELGFEEFLNKAAIRRGSSDSWKLCTVTQVEETKQMLRMIPVLICTFMPSTMLAQTHTLFIKQGTTLDRSIGSHFQIPPASLAAFVTISMLLSVVIYDRLFVKVMQRITKNPRGITLLQRMGIGMILHVLIMIIASRVERHRLDVARQNGSKQELPLTIFTLLPQFMLVGVADAFTEVAKIEFFYDQAPESMKSLGTSYSMTSIGIGNFLSSFLLSTVSSITHKRGNGWIMNNLNASHLDYYYAFLAVLSAINFFLFLLISKFYVYKAEVSGSIKALADQLKDKKLKPFVEVRFWTSSPLLFFPKAQLGLGSFLMGSASTQFLKPINGGSSRDQESGLDDYTKDGTVDRKGNPTLRSNTGGWKACSFIVVYELIDRMMFNGIAANLIIYLTTKLNQGTVTASNNVTNWTGTVWITPIFGAYVADAHLGCYRTFFISSLASFMAMSLLTVAVSVPSLQPPPCLEPSKENCKQASKLQLAVFFGSLYMLAVASGGTKPNISTMGADQFDDFHPKEKSQKLSFFNWWMFSVFSGILFASTILVYIQDNVGWSFGYGIPTIGLGVAILIFVAGTPFYRHRLPSGGSPFIRMARVIVAAARNWRVPLPNDPNQLYELEVQQYSKIDSTPSFRFLNKAAVRTGSSHPWRSCTVTQVEETKQMLRMIPILICTFIPSTMVAQSHTLFIKQGTTLDRTIGSHFKVPPASLYAFVTISMLLSIVIYDRIFVKIMQRVTRNPRGITMLQRMGIGMIFHVLVMTVASRVEKRRLHVARANGLVRNGSGQVLPLSIFTLLPQFMLTGVADALLQIANVEFFYDQAPKSMKSLGSSYMMTSLGIGNFLSSFVLSKVSEITKRHGEGWILNNLNASHLDYFYALLAAMSGVNFFVFLGISQLYVYRAEVSDELNKKNEVG</sequence>
<dbReference type="Proteomes" id="UP000685013">
    <property type="component" value="Chromosome 14"/>
</dbReference>
<feature type="transmembrane region" description="Helical" evidence="9">
    <location>
        <begin position="106"/>
        <end position="124"/>
    </location>
</feature>
<dbReference type="EMBL" id="JAGKQH010000014">
    <property type="protein sequence ID" value="KAG6582408.1"/>
    <property type="molecule type" value="Genomic_DNA"/>
</dbReference>
<feature type="transmembrane region" description="Helical" evidence="9">
    <location>
        <begin position="522"/>
        <end position="546"/>
    </location>
</feature>
<reference evidence="10 11" key="1">
    <citation type="journal article" date="2021" name="Hortic Res">
        <title>The domestication of Cucurbita argyrosperma as revealed by the genome of its wild relative.</title>
        <authorList>
            <person name="Barrera-Redondo J."/>
            <person name="Sanchez-de la Vega G."/>
            <person name="Aguirre-Liguori J.A."/>
            <person name="Castellanos-Morales G."/>
            <person name="Gutierrez-Guerrero Y.T."/>
            <person name="Aguirre-Dugua X."/>
            <person name="Aguirre-Planter E."/>
            <person name="Tenaillon M.I."/>
            <person name="Lira-Saade R."/>
            <person name="Eguiarte L.E."/>
        </authorList>
    </citation>
    <scope>NUCLEOTIDE SEQUENCE [LARGE SCALE GENOMIC DNA]</scope>
    <source>
        <strain evidence="10">JBR-2021</strain>
    </source>
</reference>
<evidence type="ECO:0000256" key="6">
    <source>
        <dbReference type="ARBA" id="ARBA00022989"/>
    </source>
</evidence>